<proteinExistence type="predicted"/>
<comment type="caution">
    <text evidence="2">The sequence shown here is derived from an EMBL/GenBank/DDBJ whole genome shotgun (WGS) entry which is preliminary data.</text>
</comment>
<evidence type="ECO:0000313" key="3">
    <source>
        <dbReference type="Proteomes" id="UP001139474"/>
    </source>
</evidence>
<keyword evidence="1" id="KW-0472">Membrane</keyword>
<feature type="transmembrane region" description="Helical" evidence="1">
    <location>
        <begin position="6"/>
        <end position="24"/>
    </location>
</feature>
<name>A0A9X2JRS8_9GAMM</name>
<feature type="transmembrane region" description="Helical" evidence="1">
    <location>
        <begin position="78"/>
        <end position="99"/>
    </location>
</feature>
<evidence type="ECO:0000256" key="1">
    <source>
        <dbReference type="SAM" id="Phobius"/>
    </source>
</evidence>
<organism evidence="2 3">
    <name type="scientific">Idiomarina rhizosphaerae</name>
    <dbReference type="NCBI Taxonomy" id="2961572"/>
    <lineage>
        <taxon>Bacteria</taxon>
        <taxon>Pseudomonadati</taxon>
        <taxon>Pseudomonadota</taxon>
        <taxon>Gammaproteobacteria</taxon>
        <taxon>Alteromonadales</taxon>
        <taxon>Idiomarinaceae</taxon>
        <taxon>Idiomarina</taxon>
    </lineage>
</organism>
<dbReference type="AlphaFoldDB" id="A0A9X2JRS8"/>
<dbReference type="EMBL" id="JAMZDE010000001">
    <property type="protein sequence ID" value="MCP1337995.1"/>
    <property type="molecule type" value="Genomic_DNA"/>
</dbReference>
<evidence type="ECO:0000313" key="2">
    <source>
        <dbReference type="EMBL" id="MCP1337995.1"/>
    </source>
</evidence>
<reference evidence="2" key="1">
    <citation type="submission" date="2022-06" db="EMBL/GenBank/DDBJ databases">
        <title>Idiomarina rhizosphaerae M1R2S28.</title>
        <authorList>
            <person name="Sun J.-Q."/>
            <person name="Li L.-F."/>
        </authorList>
    </citation>
    <scope>NUCLEOTIDE SEQUENCE</scope>
    <source>
        <strain evidence="2">M1R2S28</strain>
    </source>
</reference>
<feature type="transmembrane region" description="Helical" evidence="1">
    <location>
        <begin position="36"/>
        <end position="58"/>
    </location>
</feature>
<feature type="transmembrane region" description="Helical" evidence="1">
    <location>
        <begin position="111"/>
        <end position="138"/>
    </location>
</feature>
<dbReference type="RefSeq" id="WP_253616751.1">
    <property type="nucleotide sequence ID" value="NZ_JAMZDE010000001.1"/>
</dbReference>
<sequence length="146" mass="15383">MSPRTVGLVDGIAFFVIWSLIGLAQPSLRGEAVTVVLVLLLMASALVLWRGAVLASLFVEDRTSLLGHVLDGAKWGAIAGLGILIWGVSSQVLAAGGLLDNASFFSAETAIYLLFMGAYLSATGAVVGGVHGAVLFYFNRWFLRRG</sequence>
<protein>
    <submittedName>
        <fullName evidence="2">Uncharacterized protein</fullName>
    </submittedName>
</protein>
<keyword evidence="1" id="KW-1133">Transmembrane helix</keyword>
<gene>
    <name evidence="2" type="ORF">NJR55_00185</name>
</gene>
<keyword evidence="3" id="KW-1185">Reference proteome</keyword>
<dbReference type="Proteomes" id="UP001139474">
    <property type="component" value="Unassembled WGS sequence"/>
</dbReference>
<keyword evidence="1" id="KW-0812">Transmembrane</keyword>
<accession>A0A9X2JRS8</accession>